<feature type="compositionally biased region" description="Pro residues" evidence="1">
    <location>
        <begin position="145"/>
        <end position="157"/>
    </location>
</feature>
<proteinExistence type="predicted"/>
<accession>A0AAD5WWZ7</accession>
<protein>
    <submittedName>
        <fullName evidence="2">Uncharacterized protein</fullName>
    </submittedName>
</protein>
<feature type="compositionally biased region" description="Basic and acidic residues" evidence="1">
    <location>
        <begin position="45"/>
        <end position="55"/>
    </location>
</feature>
<reference evidence="2" key="1">
    <citation type="submission" date="2020-05" db="EMBL/GenBank/DDBJ databases">
        <title>Phylogenomic resolution of chytrid fungi.</title>
        <authorList>
            <person name="Stajich J.E."/>
            <person name="Amses K."/>
            <person name="Simmons R."/>
            <person name="Seto K."/>
            <person name="Myers J."/>
            <person name="Bonds A."/>
            <person name="Quandt C.A."/>
            <person name="Barry K."/>
            <person name="Liu P."/>
            <person name="Grigoriev I."/>
            <person name="Longcore J.E."/>
            <person name="James T.Y."/>
        </authorList>
    </citation>
    <scope>NUCLEOTIDE SEQUENCE</scope>
    <source>
        <strain evidence="2">JEL0318</strain>
    </source>
</reference>
<comment type="caution">
    <text evidence="2">The sequence shown here is derived from an EMBL/GenBank/DDBJ whole genome shotgun (WGS) entry which is preliminary data.</text>
</comment>
<feature type="region of interest" description="Disordered" evidence="1">
    <location>
        <begin position="1"/>
        <end position="160"/>
    </location>
</feature>
<feature type="compositionally biased region" description="Basic residues" evidence="1">
    <location>
        <begin position="192"/>
        <end position="214"/>
    </location>
</feature>
<evidence type="ECO:0000313" key="2">
    <source>
        <dbReference type="EMBL" id="KAJ3036260.1"/>
    </source>
</evidence>
<dbReference type="EMBL" id="JADGJD010001957">
    <property type="protein sequence ID" value="KAJ3036260.1"/>
    <property type="molecule type" value="Genomic_DNA"/>
</dbReference>
<feature type="compositionally biased region" description="Low complexity" evidence="1">
    <location>
        <begin position="133"/>
        <end position="144"/>
    </location>
</feature>
<gene>
    <name evidence="2" type="ORF">HK097_003887</name>
</gene>
<evidence type="ECO:0000256" key="1">
    <source>
        <dbReference type="SAM" id="MobiDB-lite"/>
    </source>
</evidence>
<feature type="compositionally biased region" description="Low complexity" evidence="1">
    <location>
        <begin position="88"/>
        <end position="106"/>
    </location>
</feature>
<name>A0AAD5WWZ7_9FUNG</name>
<keyword evidence="3" id="KW-1185">Reference proteome</keyword>
<feature type="region of interest" description="Disordered" evidence="1">
    <location>
        <begin position="182"/>
        <end position="214"/>
    </location>
</feature>
<evidence type="ECO:0000313" key="3">
    <source>
        <dbReference type="Proteomes" id="UP001212841"/>
    </source>
</evidence>
<feature type="compositionally biased region" description="Polar residues" evidence="1">
    <location>
        <begin position="15"/>
        <end position="32"/>
    </location>
</feature>
<dbReference type="Proteomes" id="UP001212841">
    <property type="component" value="Unassembled WGS sequence"/>
</dbReference>
<dbReference type="AlphaFoldDB" id="A0AAD5WWZ7"/>
<sequence>MSNRRAAILAAGSDIPSSNVSSIVESAANTPNIDAPNGKHSRRRSREDTPVEAKVRPHKRRRLSWGDVHASSGEDVKSLQQRQSDEGTSALTVDSESSSSSSLLSTNNPVEAPSPSPRITTPTKPAPLHLPTLLLNISSLSHSPSPLPQTPSHPSPDQPLITTRTEARRHLRKRRIELLHSLDRKISNLSKPKAKKGKTKTDRKRMKEQREKLVRRKTVVLSAVEDEEESAGGSEEL</sequence>
<organism evidence="2 3">
    <name type="scientific">Rhizophlyctis rosea</name>
    <dbReference type="NCBI Taxonomy" id="64517"/>
    <lineage>
        <taxon>Eukaryota</taxon>
        <taxon>Fungi</taxon>
        <taxon>Fungi incertae sedis</taxon>
        <taxon>Chytridiomycota</taxon>
        <taxon>Chytridiomycota incertae sedis</taxon>
        <taxon>Chytridiomycetes</taxon>
        <taxon>Rhizophlyctidales</taxon>
        <taxon>Rhizophlyctidaceae</taxon>
        <taxon>Rhizophlyctis</taxon>
    </lineage>
</organism>